<evidence type="ECO:0000256" key="6">
    <source>
        <dbReference type="ARBA" id="ARBA00022989"/>
    </source>
</evidence>
<evidence type="ECO:0000256" key="7">
    <source>
        <dbReference type="ARBA" id="ARBA00023136"/>
    </source>
</evidence>
<keyword evidence="7 8" id="KW-0472">Membrane</keyword>
<feature type="transmembrane region" description="Helical" evidence="8">
    <location>
        <begin position="121"/>
        <end position="144"/>
    </location>
</feature>
<dbReference type="EMBL" id="VXMH01000015">
    <property type="protein sequence ID" value="MYC93852.1"/>
    <property type="molecule type" value="Genomic_DNA"/>
</dbReference>
<keyword evidence="3 8" id="KW-0812">Transmembrane</keyword>
<feature type="transmembrane region" description="Helical" evidence="8">
    <location>
        <begin position="20"/>
        <end position="39"/>
    </location>
</feature>
<comment type="function">
    <text evidence="8">Involved in peptidoglycan biosynthesis. Transports lipid-linked peptidoglycan precursors from the inner to the outer leaflet of the cytoplasmic membrane.</text>
</comment>
<dbReference type="InterPro" id="IPR051050">
    <property type="entry name" value="Lipid_II_flippase_MurJ/MviN"/>
</dbReference>
<feature type="transmembrane region" description="Helical" evidence="8">
    <location>
        <begin position="348"/>
        <end position="368"/>
    </location>
</feature>
<organism evidence="9">
    <name type="scientific">Caldilineaceae bacterium SB0661_bin_32</name>
    <dbReference type="NCBI Taxonomy" id="2605255"/>
    <lineage>
        <taxon>Bacteria</taxon>
        <taxon>Bacillati</taxon>
        <taxon>Chloroflexota</taxon>
        <taxon>Caldilineae</taxon>
        <taxon>Caldilineales</taxon>
        <taxon>Caldilineaceae</taxon>
    </lineage>
</organism>
<comment type="caution">
    <text evidence="9">The sequence shown here is derived from an EMBL/GenBank/DDBJ whole genome shotgun (WGS) entry which is preliminary data.</text>
</comment>
<dbReference type="GO" id="GO:0034204">
    <property type="term" value="P:lipid translocation"/>
    <property type="evidence" value="ECO:0007669"/>
    <property type="project" value="TreeGrafter"/>
</dbReference>
<dbReference type="HAMAP" id="MF_02078">
    <property type="entry name" value="MurJ_MviN"/>
    <property type="match status" value="1"/>
</dbReference>
<feature type="transmembrane region" description="Helical" evidence="8">
    <location>
        <begin position="172"/>
        <end position="193"/>
    </location>
</feature>
<dbReference type="CDD" id="cd13123">
    <property type="entry name" value="MATE_MurJ_like"/>
    <property type="match status" value="1"/>
</dbReference>
<comment type="subcellular location">
    <subcellularLocation>
        <location evidence="1 8">Cell membrane</location>
        <topology evidence="1 8">Multi-pass membrane protein</topology>
    </subcellularLocation>
</comment>
<dbReference type="UniPathway" id="UPA00219"/>
<evidence type="ECO:0000256" key="2">
    <source>
        <dbReference type="ARBA" id="ARBA00022475"/>
    </source>
</evidence>
<proteinExistence type="inferred from homology"/>
<evidence type="ECO:0000256" key="1">
    <source>
        <dbReference type="ARBA" id="ARBA00004651"/>
    </source>
</evidence>
<dbReference type="GO" id="GO:0015648">
    <property type="term" value="F:lipid-linked peptidoglycan transporter activity"/>
    <property type="evidence" value="ECO:0007669"/>
    <property type="project" value="UniProtKB-UniRule"/>
</dbReference>
<feature type="transmembrane region" description="Helical" evidence="8">
    <location>
        <begin position="46"/>
        <end position="66"/>
    </location>
</feature>
<dbReference type="NCBIfam" id="TIGR01695">
    <property type="entry name" value="murJ_mviN"/>
    <property type="match status" value="1"/>
</dbReference>
<feature type="transmembrane region" description="Helical" evidence="8">
    <location>
        <begin position="532"/>
        <end position="553"/>
    </location>
</feature>
<dbReference type="PRINTS" id="PR01806">
    <property type="entry name" value="VIRFACTRMVIN"/>
</dbReference>
<dbReference type="GO" id="GO:0008360">
    <property type="term" value="P:regulation of cell shape"/>
    <property type="evidence" value="ECO:0007669"/>
    <property type="project" value="UniProtKB-KW"/>
</dbReference>
<feature type="transmembrane region" description="Helical" evidence="8">
    <location>
        <begin position="223"/>
        <end position="243"/>
    </location>
</feature>
<dbReference type="AlphaFoldDB" id="A0A6B1D317"/>
<evidence type="ECO:0000256" key="3">
    <source>
        <dbReference type="ARBA" id="ARBA00022692"/>
    </source>
</evidence>
<dbReference type="GO" id="GO:0005886">
    <property type="term" value="C:plasma membrane"/>
    <property type="evidence" value="ECO:0007669"/>
    <property type="project" value="UniProtKB-SubCell"/>
</dbReference>
<evidence type="ECO:0000256" key="8">
    <source>
        <dbReference type="HAMAP-Rule" id="MF_02078"/>
    </source>
</evidence>
<feature type="transmembrane region" description="Helical" evidence="8">
    <location>
        <begin position="72"/>
        <end position="90"/>
    </location>
</feature>
<dbReference type="GO" id="GO:0009252">
    <property type="term" value="P:peptidoglycan biosynthetic process"/>
    <property type="evidence" value="ECO:0007669"/>
    <property type="project" value="UniProtKB-UniRule"/>
</dbReference>
<reference evidence="9" key="1">
    <citation type="submission" date="2019-09" db="EMBL/GenBank/DDBJ databases">
        <title>Characterisation of the sponge microbiome using genome-centric metagenomics.</title>
        <authorList>
            <person name="Engelberts J.P."/>
            <person name="Robbins S.J."/>
            <person name="De Goeij J.M."/>
            <person name="Aranda M."/>
            <person name="Bell S.C."/>
            <person name="Webster N.S."/>
        </authorList>
    </citation>
    <scope>NUCLEOTIDE SEQUENCE</scope>
    <source>
        <strain evidence="9">SB0661_bin_32</strain>
    </source>
</reference>
<evidence type="ECO:0000313" key="9">
    <source>
        <dbReference type="EMBL" id="MYC93852.1"/>
    </source>
</evidence>
<dbReference type="Pfam" id="PF03023">
    <property type="entry name" value="MurJ"/>
    <property type="match status" value="1"/>
</dbReference>
<keyword evidence="8" id="KW-0813">Transport</keyword>
<evidence type="ECO:0000256" key="4">
    <source>
        <dbReference type="ARBA" id="ARBA00022960"/>
    </source>
</evidence>
<feature type="transmembrane region" description="Helical" evidence="8">
    <location>
        <begin position="388"/>
        <end position="409"/>
    </location>
</feature>
<dbReference type="InterPro" id="IPR004268">
    <property type="entry name" value="MurJ"/>
</dbReference>
<keyword evidence="6 8" id="KW-1133">Transmembrane helix</keyword>
<keyword evidence="5 8" id="KW-0573">Peptidoglycan synthesis</keyword>
<name>A0A6B1D317_9CHLR</name>
<accession>A0A6B1D317</accession>
<keyword evidence="4 8" id="KW-0133">Cell shape</keyword>
<gene>
    <name evidence="8 9" type="primary">murJ</name>
    <name evidence="9" type="ORF">F4X14_02680</name>
</gene>
<evidence type="ECO:0000256" key="5">
    <source>
        <dbReference type="ARBA" id="ARBA00022984"/>
    </source>
</evidence>
<feature type="transmembrane region" description="Helical" evidence="8">
    <location>
        <begin position="264"/>
        <end position="282"/>
    </location>
</feature>
<feature type="transmembrane region" description="Helical" evidence="8">
    <location>
        <begin position="499"/>
        <end position="520"/>
    </location>
</feature>
<keyword evidence="2 8" id="KW-1003">Cell membrane</keyword>
<protein>
    <recommendedName>
        <fullName evidence="8">Probable lipid II flippase MurJ</fullName>
    </recommendedName>
</protein>
<dbReference type="PANTHER" id="PTHR47019:SF1">
    <property type="entry name" value="LIPID II FLIPPASE MURJ"/>
    <property type="match status" value="1"/>
</dbReference>
<comment type="similarity">
    <text evidence="8">Belongs to the MurJ/MviN family.</text>
</comment>
<dbReference type="PANTHER" id="PTHR47019">
    <property type="entry name" value="LIPID II FLIPPASE MURJ"/>
    <property type="match status" value="1"/>
</dbReference>
<feature type="transmembrane region" description="Helical" evidence="8">
    <location>
        <begin position="200"/>
        <end position="217"/>
    </location>
</feature>
<comment type="pathway">
    <text evidence="8">Cell wall biogenesis; peptidoglycan biosynthesis.</text>
</comment>
<sequence>MGPVVPPPPGSTPQHQASAALARSASLLSIGAVASRILGLVREMVIASYFGATGLVSAFTVAGTAPKMLYDLLVGGMLSAALVPVLSDYARFDRDQEPRPEKGDPPPEAAQFGPNPELVRLVGALLSLSVVSLAALALLIFVFAPQVASLLAGDFDDFDPALLPLTSHLLRLMAPVVWFLSMAGLLTAVLFALQRFSLPALATAVYNLGILVAAPLLAGRIGIASLAIGVLAGSMVQFGLMAWDVRRAGLRFTVEWSHPALARIVRLYLPIAAGLIVAQFQVGLDRRLASSTGVQSIAWMSKATTLQQLPLGMISVAISLAALPRLSQQFAAGDEGAYRATLARGLRMVIVLIVPLLVGLGLLAEPAVRVLFERGQFTAADTAQVGSALHVYLVGALFAAIDFPLIYAFYARNNTLLPALVGVLSVLVYAVIALVLLEGLGFLGLVWADTAKQGAHAVVMLGLLYWKLKTVSGRGRPSDAEDGLEFSPKRYIGPNVRTAGTVVGAAAAMGLVMAWLLSLLEPVGTPSLSNDILRIVVGGGGGALAYAGALLLARQPEAWQLYRAAMRLGRLERESER</sequence>
<keyword evidence="8" id="KW-0961">Cell wall biogenesis/degradation</keyword>
<dbReference type="GO" id="GO:0071555">
    <property type="term" value="P:cell wall organization"/>
    <property type="evidence" value="ECO:0007669"/>
    <property type="project" value="UniProtKB-KW"/>
</dbReference>